<dbReference type="InterPro" id="IPR004158">
    <property type="entry name" value="DUF247_pln"/>
</dbReference>
<evidence type="ECO:0000313" key="2">
    <source>
        <dbReference type="Proteomes" id="UP000593573"/>
    </source>
</evidence>
<evidence type="ECO:0000313" key="1">
    <source>
        <dbReference type="EMBL" id="MBA0668560.1"/>
    </source>
</evidence>
<dbReference type="PANTHER" id="PTHR31170:SF25">
    <property type="entry name" value="BNAA09G04570D PROTEIN"/>
    <property type="match status" value="1"/>
</dbReference>
<dbReference type="EMBL" id="JABFAB010000013">
    <property type="protein sequence ID" value="MBA0668560.1"/>
    <property type="molecule type" value="Genomic_DNA"/>
</dbReference>
<gene>
    <name evidence="1" type="ORF">Goklo_001456</name>
</gene>
<keyword evidence="2" id="KW-1185">Reference proteome</keyword>
<feature type="non-terminal residue" evidence="1">
    <location>
        <position position="169"/>
    </location>
</feature>
<organism evidence="1 2">
    <name type="scientific">Gossypium klotzschianum</name>
    <dbReference type="NCBI Taxonomy" id="34286"/>
    <lineage>
        <taxon>Eukaryota</taxon>
        <taxon>Viridiplantae</taxon>
        <taxon>Streptophyta</taxon>
        <taxon>Embryophyta</taxon>
        <taxon>Tracheophyta</taxon>
        <taxon>Spermatophyta</taxon>
        <taxon>Magnoliopsida</taxon>
        <taxon>eudicotyledons</taxon>
        <taxon>Gunneridae</taxon>
        <taxon>Pentapetalae</taxon>
        <taxon>rosids</taxon>
        <taxon>malvids</taxon>
        <taxon>Malvales</taxon>
        <taxon>Malvaceae</taxon>
        <taxon>Malvoideae</taxon>
        <taxon>Gossypium</taxon>
    </lineage>
</organism>
<dbReference type="OrthoDB" id="1001983at2759"/>
<comment type="caution">
    <text evidence="1">The sequence shown here is derived from an EMBL/GenBank/DDBJ whole genome shotgun (WGS) entry which is preliminary data.</text>
</comment>
<proteinExistence type="predicted"/>
<dbReference type="Proteomes" id="UP000593573">
    <property type="component" value="Unassembled WGS sequence"/>
</dbReference>
<dbReference type="PANTHER" id="PTHR31170">
    <property type="entry name" value="BNAC04G53230D PROTEIN"/>
    <property type="match status" value="1"/>
</dbReference>
<name>A0A7J8W101_9ROSI</name>
<dbReference type="Pfam" id="PF03140">
    <property type="entry name" value="DUF247"/>
    <property type="match status" value="1"/>
</dbReference>
<protein>
    <submittedName>
        <fullName evidence="1">Uncharacterized protein</fullName>
    </submittedName>
</protein>
<reference evidence="1 2" key="1">
    <citation type="journal article" date="2019" name="Genome Biol. Evol.">
        <title>Insights into the evolution of the New World diploid cottons (Gossypium, subgenus Houzingenia) based on genome sequencing.</title>
        <authorList>
            <person name="Grover C.E."/>
            <person name="Arick M.A. 2nd"/>
            <person name="Thrash A."/>
            <person name="Conover J.L."/>
            <person name="Sanders W.S."/>
            <person name="Peterson D.G."/>
            <person name="Frelichowski J.E."/>
            <person name="Scheffler J.A."/>
            <person name="Scheffler B.E."/>
            <person name="Wendel J.F."/>
        </authorList>
    </citation>
    <scope>NUCLEOTIDE SEQUENCE [LARGE SCALE GENOMIC DNA]</scope>
    <source>
        <strain evidence="1">57</strain>
        <tissue evidence="1">Leaf</tissue>
    </source>
</reference>
<sequence>MINPNPGNQGHFYHLAASALDFLRGDPPFLPIKTTSIKHLLGLVHSTFHPSLLGTQSKIARREENFPISRNLMVSTTKLEDGGICFLGVPIQNMQNQEQGKENMFDITFDNDTDELHIPILKVGDSTEPMLRNYMAYEQLFTWEGPNFFVDYVLFMNKLINTNKNLDLL</sequence>
<accession>A0A7J8W101</accession>
<dbReference type="AlphaFoldDB" id="A0A7J8W101"/>